<accession>A0A8S9NDZ6</accession>
<evidence type="ECO:0000256" key="2">
    <source>
        <dbReference type="SAM" id="Phobius"/>
    </source>
</evidence>
<evidence type="ECO:0000313" key="4">
    <source>
        <dbReference type="Proteomes" id="UP000712600"/>
    </source>
</evidence>
<keyword evidence="2" id="KW-1133">Transmembrane helix</keyword>
<evidence type="ECO:0000313" key="3">
    <source>
        <dbReference type="EMBL" id="KAF3500128.1"/>
    </source>
</evidence>
<dbReference type="Proteomes" id="UP000712600">
    <property type="component" value="Unassembled WGS sequence"/>
</dbReference>
<organism evidence="3 4">
    <name type="scientific">Brassica cretica</name>
    <name type="common">Mustard</name>
    <dbReference type="NCBI Taxonomy" id="69181"/>
    <lineage>
        <taxon>Eukaryota</taxon>
        <taxon>Viridiplantae</taxon>
        <taxon>Streptophyta</taxon>
        <taxon>Embryophyta</taxon>
        <taxon>Tracheophyta</taxon>
        <taxon>Spermatophyta</taxon>
        <taxon>Magnoliopsida</taxon>
        <taxon>eudicotyledons</taxon>
        <taxon>Gunneridae</taxon>
        <taxon>Pentapetalae</taxon>
        <taxon>rosids</taxon>
        <taxon>malvids</taxon>
        <taxon>Brassicales</taxon>
        <taxon>Brassicaceae</taxon>
        <taxon>Brassiceae</taxon>
        <taxon>Brassica</taxon>
    </lineage>
</organism>
<sequence length="182" mass="19760">MEDSVSPPTRHHTTITPFERSKTELVKVCGKVNPLVKVNPSIHRFTESTELTHRVDSAELTESPASHRCRSPAATAELTSGEGGGDDFRRRRVNDTREVDETCGGAYGFVRTPIEARSAATASSRREEHDDGLGCTRFTTRTVVTSSTWSRGAVAPVATQLAGVLSFLVPMLAWAALVAFDM</sequence>
<keyword evidence="2" id="KW-0812">Transmembrane</keyword>
<gene>
    <name evidence="3" type="ORF">F2Q69_00043326</name>
</gene>
<evidence type="ECO:0000256" key="1">
    <source>
        <dbReference type="SAM" id="MobiDB-lite"/>
    </source>
</evidence>
<feature type="transmembrane region" description="Helical" evidence="2">
    <location>
        <begin position="161"/>
        <end position="180"/>
    </location>
</feature>
<name>A0A8S9NDZ6_BRACR</name>
<feature type="compositionally biased region" description="Basic and acidic residues" evidence="1">
    <location>
        <begin position="86"/>
        <end position="95"/>
    </location>
</feature>
<comment type="caution">
    <text evidence="3">The sequence shown here is derived from an EMBL/GenBank/DDBJ whole genome shotgun (WGS) entry which is preliminary data.</text>
</comment>
<keyword evidence="2" id="KW-0472">Membrane</keyword>
<dbReference type="EMBL" id="QGKX02001621">
    <property type="protein sequence ID" value="KAF3500128.1"/>
    <property type="molecule type" value="Genomic_DNA"/>
</dbReference>
<reference evidence="3" key="1">
    <citation type="submission" date="2019-12" db="EMBL/GenBank/DDBJ databases">
        <title>Genome sequencing and annotation of Brassica cretica.</title>
        <authorList>
            <person name="Studholme D.J."/>
            <person name="Sarris P."/>
        </authorList>
    </citation>
    <scope>NUCLEOTIDE SEQUENCE</scope>
    <source>
        <strain evidence="3">PFS-109/04</strain>
        <tissue evidence="3">Leaf</tissue>
    </source>
</reference>
<dbReference type="AlphaFoldDB" id="A0A8S9NDZ6"/>
<proteinExistence type="predicted"/>
<feature type="region of interest" description="Disordered" evidence="1">
    <location>
        <begin position="60"/>
        <end position="95"/>
    </location>
</feature>
<protein>
    <submittedName>
        <fullName evidence="3">Uncharacterized protein</fullName>
    </submittedName>
</protein>